<evidence type="ECO:0000256" key="3">
    <source>
        <dbReference type="ARBA" id="ARBA00022732"/>
    </source>
</evidence>
<feature type="region of interest" description="Disordered" evidence="8">
    <location>
        <begin position="259"/>
        <end position="282"/>
    </location>
</feature>
<sequence length="616" mass="67077">MATNIKTVKTYPLNGSTTEFAVPFEYLARKFVQVTLIGQDRKVLVLNQDYRFSTKAIISTTKAWGSADGYDTIEIRRYTSATERLVDFTDGSILRAYDLNVSQLQTIHVAEEARDLTADTIGVNNDGNLDARGRRIVNVADPVEDGDAINLRSMKKWNDSALVSANKAKVSEENAKASEVSAGQSATTATQQATNAANSASQANTSRIASEAARDRSEAARDRSETARTASESARDSAKDWAEKAVDSAVEPGMYSSKHWAVKSSQSATSAKSEADRAKTEADKLANTNALASELEGVDTTNHIIIFKGSVVTRDGLTSAKNIKGTWPTGGWSSPQLTSSIEQDGYTRARGSLYVEGSQGAGTGDTRSTWASHHYDTSGALRGSTYASLYPPQSGRAGRLWTQRLNLDGFQTGWDGPQNAYESPIWINNLSSPNNDGWVPSISFQTYSSGGYPIRATNGLIARGPTTWPDYGIRLRGDGQFSATYFFTMGGGISAWLSNFSGQQSFIEFQKTPVSDARLKDVKGAVDKEDVLRKVNSLEFVNFTFKGDDKGEVRRGVIAQQAKEVDDQYVKHHVMPERMGYDAVDVYSLDTVPMLLDALAAIQVLTKRIEQLEGLK</sequence>
<feature type="compositionally biased region" description="Basic and acidic residues" evidence="8">
    <location>
        <begin position="212"/>
        <end position="226"/>
    </location>
</feature>
<dbReference type="Pfam" id="PF13884">
    <property type="entry name" value="Peptidase_S74"/>
    <property type="match status" value="1"/>
</dbReference>
<accession>A0ABZ0ZZ20</accession>
<feature type="compositionally biased region" description="Basic and acidic residues" evidence="8">
    <location>
        <begin position="233"/>
        <end position="245"/>
    </location>
</feature>
<dbReference type="PROSITE" id="PS51688">
    <property type="entry name" value="ICA"/>
    <property type="match status" value="1"/>
</dbReference>
<evidence type="ECO:0000256" key="4">
    <source>
        <dbReference type="ARBA" id="ARBA00022804"/>
    </source>
</evidence>
<evidence type="ECO:0000256" key="5">
    <source>
        <dbReference type="ARBA" id="ARBA00022844"/>
    </source>
</evidence>
<proteinExistence type="predicted"/>
<keyword evidence="6" id="KW-1233">Viral attachment to host adhesion receptor</keyword>
<keyword evidence="4" id="KW-1161">Viral attachment to host cell</keyword>
<feature type="compositionally biased region" description="Low complexity" evidence="8">
    <location>
        <begin position="181"/>
        <end position="211"/>
    </location>
</feature>
<evidence type="ECO:0000259" key="9">
    <source>
        <dbReference type="PROSITE" id="PS51688"/>
    </source>
</evidence>
<evidence type="ECO:0000256" key="7">
    <source>
        <dbReference type="ARBA" id="ARBA00023296"/>
    </source>
</evidence>
<keyword evidence="11" id="KW-1185">Reference proteome</keyword>
<feature type="compositionally biased region" description="Polar residues" evidence="8">
    <location>
        <begin position="263"/>
        <end position="272"/>
    </location>
</feature>
<evidence type="ECO:0000256" key="6">
    <source>
        <dbReference type="ARBA" id="ARBA00023165"/>
    </source>
</evidence>
<protein>
    <submittedName>
        <fullName evidence="10">Tail spike protein</fullName>
    </submittedName>
</protein>
<dbReference type="EMBL" id="OR822025">
    <property type="protein sequence ID" value="WQY99548.1"/>
    <property type="molecule type" value="Genomic_DNA"/>
</dbReference>
<keyword evidence="7" id="KW-1160">Virus entry into host cell</keyword>
<feature type="region of interest" description="Disordered" evidence="8">
    <location>
        <begin position="175"/>
        <end position="245"/>
    </location>
</feature>
<name>A0ABZ0ZZ20_9CAUD</name>
<feature type="domain" description="Peptidase S74" evidence="9">
    <location>
        <begin position="515"/>
        <end position="616"/>
    </location>
</feature>
<reference evidence="10 11" key="1">
    <citation type="submission" date="2023-11" db="EMBL/GenBank/DDBJ databases">
        <title>Complete genome sequence of bacteriophage Apdecimavirus NJ2 which infects Enterobacter cloacae.</title>
        <authorList>
            <person name="Liu Y."/>
        </authorList>
    </citation>
    <scope>NUCLEOTIDE SEQUENCE [LARGE SCALE GENOMIC DNA]</scope>
</reference>
<dbReference type="InterPro" id="IPR005604">
    <property type="entry name" value="Phage_T7_tail_fibre-like_N"/>
</dbReference>
<keyword evidence="5" id="KW-0946">Virion</keyword>
<keyword evidence="3" id="KW-1227">Viral tail protein</keyword>
<organism evidence="10 11">
    <name type="scientific">Enterobacter phage NJ2</name>
    <dbReference type="NCBI Taxonomy" id="3108955"/>
    <lineage>
        <taxon>Viruses</taxon>
        <taxon>Duplodnaviria</taxon>
        <taxon>Heunggongvirae</taxon>
        <taxon>Uroviricota</taxon>
        <taxon>Caudoviricetes</taxon>
        <taxon>Autographivirales</taxon>
        <taxon>Autotranscriptaviridae</taxon>
        <taxon>Studiervirinae</taxon>
        <taxon>Yuanmingyuanvirus</taxon>
        <taxon>Yuanmingyuanvirus NJ2</taxon>
    </lineage>
</organism>
<feature type="compositionally biased region" description="Basic and acidic residues" evidence="8">
    <location>
        <begin position="273"/>
        <end position="282"/>
    </location>
</feature>
<dbReference type="Pfam" id="PF03906">
    <property type="entry name" value="Phage_T7_tail"/>
    <property type="match status" value="1"/>
</dbReference>
<dbReference type="Proteomes" id="UP001323120">
    <property type="component" value="Segment"/>
</dbReference>
<comment type="subcellular location">
    <subcellularLocation>
        <location evidence="1">Virion</location>
    </subcellularLocation>
</comment>
<evidence type="ECO:0000313" key="10">
    <source>
        <dbReference type="EMBL" id="WQY99548.1"/>
    </source>
</evidence>
<evidence type="ECO:0000256" key="2">
    <source>
        <dbReference type="ARBA" id="ARBA00022581"/>
    </source>
</evidence>
<evidence type="ECO:0000256" key="8">
    <source>
        <dbReference type="SAM" id="MobiDB-lite"/>
    </source>
</evidence>
<evidence type="ECO:0000256" key="1">
    <source>
        <dbReference type="ARBA" id="ARBA00004328"/>
    </source>
</evidence>
<dbReference type="InterPro" id="IPR030392">
    <property type="entry name" value="S74_ICA"/>
</dbReference>
<keyword evidence="2" id="KW-0945">Host-virus interaction</keyword>
<evidence type="ECO:0000313" key="11">
    <source>
        <dbReference type="Proteomes" id="UP001323120"/>
    </source>
</evidence>